<keyword evidence="3" id="KW-0539">Nucleus</keyword>
<dbReference type="PANTHER" id="PTHR40621:SF6">
    <property type="entry name" value="AP-1-LIKE TRANSCRIPTION FACTOR YAP1-RELATED"/>
    <property type="match status" value="1"/>
</dbReference>
<feature type="compositionally biased region" description="Polar residues" evidence="4">
    <location>
        <begin position="228"/>
        <end position="244"/>
    </location>
</feature>
<feature type="domain" description="BZIP" evidence="5">
    <location>
        <begin position="115"/>
        <end position="178"/>
    </location>
</feature>
<evidence type="ECO:0000256" key="1">
    <source>
        <dbReference type="ARBA" id="ARBA00004123"/>
    </source>
</evidence>
<feature type="region of interest" description="Disordered" evidence="4">
    <location>
        <begin position="33"/>
        <end position="135"/>
    </location>
</feature>
<sequence length="436" mass="49000">MESALLQNSPFTITDDQFEANSADLLADAIFSNSVARGGNGGNQKRSTTGDDKRKFDEVEDVNHRDSVHSMHSTGSNSSDNTSPGTAQKPQGKRPGRKPLDPTKLMANTIQQNTNDPKQKRKAQNRAAQRAFRDRKERYVGELEEKIAELEEENKSWAGKLEKETKSLKKRVEELEAENYVLKGTAFTFDFPLEKARTSGHQKSSSPPRKDSDSDSYSSPRFSRDSSNPFESFSDTNSNINSPPSLEDDNSPNSAHKDSLFSTSYSESSTSPFNDNDIFATSFPPVEESKESQQVVDQLLSEPIFDQAGGLTEFMNSAFSTGNLDPTLFTEYRLPNSTPHDTEQLPPLFEGDLDDLGFGSVHTEPNITDIEHDRPSACSENWNRLKKHPYFDDMDLTWLCEEMRTKATCRGSVYRLSEDDITRVLKRLDTYNQIKD</sequence>
<organism evidence="6 7">
    <name type="scientific">Mortierella isabellina</name>
    <name type="common">Filamentous fungus</name>
    <name type="synonym">Umbelopsis isabellina</name>
    <dbReference type="NCBI Taxonomy" id="91625"/>
    <lineage>
        <taxon>Eukaryota</taxon>
        <taxon>Fungi</taxon>
        <taxon>Fungi incertae sedis</taxon>
        <taxon>Mucoromycota</taxon>
        <taxon>Mucoromycotina</taxon>
        <taxon>Umbelopsidomycetes</taxon>
        <taxon>Umbelopsidales</taxon>
        <taxon>Umbelopsidaceae</taxon>
        <taxon>Umbelopsis</taxon>
    </lineage>
</organism>
<dbReference type="InterPro" id="IPR046347">
    <property type="entry name" value="bZIP_sf"/>
</dbReference>
<dbReference type="AlphaFoldDB" id="A0A8H7Q4G2"/>
<dbReference type="PROSITE" id="PS00036">
    <property type="entry name" value="BZIP_BASIC"/>
    <property type="match status" value="1"/>
</dbReference>
<feature type="region of interest" description="Disordered" evidence="4">
    <location>
        <begin position="196"/>
        <end position="281"/>
    </location>
</feature>
<protein>
    <recommendedName>
        <fullName evidence="5">BZIP domain-containing protein</fullName>
    </recommendedName>
</protein>
<evidence type="ECO:0000259" key="5">
    <source>
        <dbReference type="PROSITE" id="PS50217"/>
    </source>
</evidence>
<proteinExistence type="predicted"/>
<dbReference type="CDD" id="cd14688">
    <property type="entry name" value="bZIP_YAP"/>
    <property type="match status" value="1"/>
</dbReference>
<dbReference type="InterPro" id="IPR050936">
    <property type="entry name" value="AP-1-like"/>
</dbReference>
<dbReference type="InterPro" id="IPR023167">
    <property type="entry name" value="Yap1_redox_dom_sf"/>
</dbReference>
<feature type="compositionally biased region" description="Polar residues" evidence="4">
    <location>
        <begin position="106"/>
        <end position="116"/>
    </location>
</feature>
<dbReference type="Gene3D" id="1.20.5.170">
    <property type="match status" value="1"/>
</dbReference>
<keyword evidence="7" id="KW-1185">Reference proteome</keyword>
<feature type="compositionally biased region" description="Low complexity" evidence="4">
    <location>
        <begin position="260"/>
        <end position="271"/>
    </location>
</feature>
<comment type="caution">
    <text evidence="6">The sequence shown here is derived from an EMBL/GenBank/DDBJ whole genome shotgun (WGS) entry which is preliminary data.</text>
</comment>
<evidence type="ECO:0000313" key="6">
    <source>
        <dbReference type="EMBL" id="KAG2184501.1"/>
    </source>
</evidence>
<dbReference type="Proteomes" id="UP000654370">
    <property type="component" value="Unassembled WGS sequence"/>
</dbReference>
<dbReference type="OrthoDB" id="2593073at2759"/>
<feature type="compositionally biased region" description="Basic and acidic residues" evidence="4">
    <location>
        <begin position="48"/>
        <end position="69"/>
    </location>
</feature>
<dbReference type="GO" id="GO:0000976">
    <property type="term" value="F:transcription cis-regulatory region binding"/>
    <property type="evidence" value="ECO:0007669"/>
    <property type="project" value="InterPro"/>
</dbReference>
<dbReference type="GO" id="GO:0001228">
    <property type="term" value="F:DNA-binding transcription activator activity, RNA polymerase II-specific"/>
    <property type="evidence" value="ECO:0007669"/>
    <property type="project" value="TreeGrafter"/>
</dbReference>
<reference evidence="6" key="1">
    <citation type="submission" date="2020-12" db="EMBL/GenBank/DDBJ databases">
        <title>Metabolic potential, ecology and presence of endohyphal bacteria is reflected in genomic diversity of Mucoromycotina.</title>
        <authorList>
            <person name="Muszewska A."/>
            <person name="Okrasinska A."/>
            <person name="Steczkiewicz K."/>
            <person name="Drgas O."/>
            <person name="Orlowska M."/>
            <person name="Perlinska-Lenart U."/>
            <person name="Aleksandrzak-Piekarczyk T."/>
            <person name="Szatraj K."/>
            <person name="Zielenkiewicz U."/>
            <person name="Pilsyk S."/>
            <person name="Malc E."/>
            <person name="Mieczkowski P."/>
            <person name="Kruszewska J.S."/>
            <person name="Biernat P."/>
            <person name="Pawlowska J."/>
        </authorList>
    </citation>
    <scope>NUCLEOTIDE SEQUENCE</scope>
    <source>
        <strain evidence="6">WA0000067209</strain>
    </source>
</reference>
<dbReference type="GO" id="GO:0090575">
    <property type="term" value="C:RNA polymerase II transcription regulator complex"/>
    <property type="evidence" value="ECO:0007669"/>
    <property type="project" value="TreeGrafter"/>
</dbReference>
<name>A0A8H7Q4G2_MORIS</name>
<dbReference type="SMART" id="SM00338">
    <property type="entry name" value="BRLZ"/>
    <property type="match status" value="1"/>
</dbReference>
<dbReference type="PROSITE" id="PS50217">
    <property type="entry name" value="BZIP"/>
    <property type="match status" value="1"/>
</dbReference>
<dbReference type="InterPro" id="IPR004827">
    <property type="entry name" value="bZIP"/>
</dbReference>
<comment type="subcellular location">
    <subcellularLocation>
        <location evidence="2">Cytoplasm</location>
    </subcellularLocation>
    <subcellularLocation>
        <location evidence="1">Nucleus</location>
    </subcellularLocation>
</comment>
<dbReference type="GO" id="GO:0005737">
    <property type="term" value="C:cytoplasm"/>
    <property type="evidence" value="ECO:0007669"/>
    <property type="project" value="UniProtKB-SubCell"/>
</dbReference>
<dbReference type="SUPFAM" id="SSF111430">
    <property type="entry name" value="YAP1 redox domain"/>
    <property type="match status" value="1"/>
</dbReference>
<evidence type="ECO:0000256" key="3">
    <source>
        <dbReference type="ARBA" id="ARBA00023242"/>
    </source>
</evidence>
<dbReference type="PANTHER" id="PTHR40621">
    <property type="entry name" value="TRANSCRIPTION FACTOR KAPC-RELATED"/>
    <property type="match status" value="1"/>
</dbReference>
<dbReference type="Pfam" id="PF00170">
    <property type="entry name" value="bZIP_1"/>
    <property type="match status" value="1"/>
</dbReference>
<feature type="compositionally biased region" description="Polar residues" evidence="4">
    <location>
        <begin position="70"/>
        <end position="89"/>
    </location>
</feature>
<dbReference type="Gene3D" id="1.10.238.100">
    <property type="entry name" value="YAP1 redox domain. Chain B"/>
    <property type="match status" value="1"/>
</dbReference>
<dbReference type="SUPFAM" id="SSF57959">
    <property type="entry name" value="Leucine zipper domain"/>
    <property type="match status" value="1"/>
</dbReference>
<accession>A0A8H7Q4G2</accession>
<evidence type="ECO:0000256" key="2">
    <source>
        <dbReference type="ARBA" id="ARBA00004496"/>
    </source>
</evidence>
<evidence type="ECO:0000256" key="4">
    <source>
        <dbReference type="SAM" id="MobiDB-lite"/>
    </source>
</evidence>
<evidence type="ECO:0000313" key="7">
    <source>
        <dbReference type="Proteomes" id="UP000654370"/>
    </source>
</evidence>
<dbReference type="EMBL" id="JAEPQZ010000002">
    <property type="protein sequence ID" value="KAG2184501.1"/>
    <property type="molecule type" value="Genomic_DNA"/>
</dbReference>
<gene>
    <name evidence="6" type="ORF">INT43_000410</name>
</gene>
<feature type="compositionally biased region" description="Low complexity" evidence="4">
    <location>
        <begin position="215"/>
        <end position="227"/>
    </location>
</feature>